<protein>
    <recommendedName>
        <fullName evidence="4">Transmembrane protein</fullName>
    </recommendedName>
</protein>
<gene>
    <name evidence="2" type="ORF">MYAM1_003692</name>
</gene>
<feature type="transmembrane region" description="Helical" evidence="1">
    <location>
        <begin position="28"/>
        <end position="51"/>
    </location>
</feature>
<accession>A0AAJ5YVC0</accession>
<dbReference type="AlphaFoldDB" id="A0AAJ5YVC0"/>
<name>A0AAJ5YVC0_9BASI</name>
<keyword evidence="3" id="KW-1185">Reference proteome</keyword>
<organism evidence="2 3">
    <name type="scientific">Malassezia yamatoensis</name>
    <dbReference type="NCBI Taxonomy" id="253288"/>
    <lineage>
        <taxon>Eukaryota</taxon>
        <taxon>Fungi</taxon>
        <taxon>Dikarya</taxon>
        <taxon>Basidiomycota</taxon>
        <taxon>Ustilaginomycotina</taxon>
        <taxon>Malasseziomycetes</taxon>
        <taxon>Malasseziales</taxon>
        <taxon>Malasseziaceae</taxon>
        <taxon>Malassezia</taxon>
    </lineage>
</organism>
<keyword evidence="1" id="KW-1133">Transmembrane helix</keyword>
<evidence type="ECO:0008006" key="4">
    <source>
        <dbReference type="Google" id="ProtNLM"/>
    </source>
</evidence>
<evidence type="ECO:0000313" key="2">
    <source>
        <dbReference type="EMBL" id="WFD00936.1"/>
    </source>
</evidence>
<dbReference type="Proteomes" id="UP001219567">
    <property type="component" value="Chromosome 6"/>
</dbReference>
<evidence type="ECO:0000313" key="3">
    <source>
        <dbReference type="Proteomes" id="UP001219567"/>
    </source>
</evidence>
<keyword evidence="1" id="KW-0812">Transmembrane</keyword>
<sequence length="52" mass="5205">MPTWTTAGAVTTSTGSDYGTKPNAAPTLVPMAGCVLYFSILVGIVGAGVVFL</sequence>
<proteinExistence type="predicted"/>
<evidence type="ECO:0000256" key="1">
    <source>
        <dbReference type="SAM" id="Phobius"/>
    </source>
</evidence>
<keyword evidence="1" id="KW-0472">Membrane</keyword>
<reference evidence="2 3" key="1">
    <citation type="submission" date="2023-03" db="EMBL/GenBank/DDBJ databases">
        <title>Mating type loci evolution in Malassezia.</title>
        <authorList>
            <person name="Coelho M.A."/>
        </authorList>
    </citation>
    <scope>NUCLEOTIDE SEQUENCE [LARGE SCALE GENOMIC DNA]</scope>
    <source>
        <strain evidence="2 3">CBS 9725</strain>
    </source>
</reference>
<dbReference type="EMBL" id="CP119948">
    <property type="protein sequence ID" value="WFD00936.1"/>
    <property type="molecule type" value="Genomic_DNA"/>
</dbReference>